<proteinExistence type="predicted"/>
<accession>A0A835XQR0</accession>
<reference evidence="1" key="1">
    <citation type="journal article" date="2020" name="bioRxiv">
        <title>Comparative genomics of Chlamydomonas.</title>
        <authorList>
            <person name="Craig R.J."/>
            <person name="Hasan A.R."/>
            <person name="Ness R.W."/>
            <person name="Keightley P.D."/>
        </authorList>
    </citation>
    <scope>NUCLEOTIDE SEQUENCE</scope>
    <source>
        <strain evidence="1">CCAP 11/70</strain>
    </source>
</reference>
<dbReference type="AlphaFoldDB" id="A0A835XQR0"/>
<gene>
    <name evidence="1" type="ORF">HYH03_013539</name>
</gene>
<dbReference type="EMBL" id="JAEHOE010000091">
    <property type="protein sequence ID" value="KAG2487822.1"/>
    <property type="molecule type" value="Genomic_DNA"/>
</dbReference>
<dbReference type="OrthoDB" id="540596at2759"/>
<organism evidence="1 2">
    <name type="scientific">Edaphochlamys debaryana</name>
    <dbReference type="NCBI Taxonomy" id="47281"/>
    <lineage>
        <taxon>Eukaryota</taxon>
        <taxon>Viridiplantae</taxon>
        <taxon>Chlorophyta</taxon>
        <taxon>core chlorophytes</taxon>
        <taxon>Chlorophyceae</taxon>
        <taxon>CS clade</taxon>
        <taxon>Chlamydomonadales</taxon>
        <taxon>Chlamydomonadales incertae sedis</taxon>
        <taxon>Edaphochlamys</taxon>
    </lineage>
</organism>
<keyword evidence="2" id="KW-1185">Reference proteome</keyword>
<dbReference type="Proteomes" id="UP000612055">
    <property type="component" value="Unassembled WGS sequence"/>
</dbReference>
<protein>
    <submittedName>
        <fullName evidence="1">Uncharacterized protein</fullName>
    </submittedName>
</protein>
<name>A0A835XQR0_9CHLO</name>
<comment type="caution">
    <text evidence="1">The sequence shown here is derived from an EMBL/GenBank/DDBJ whole genome shotgun (WGS) entry which is preliminary data.</text>
</comment>
<sequence>MPSKPLSSLEELCSICKSYPEVYVFLGYGERAQYADVREVLAALRPHLEAVRERCGGRRWLAVYGGDIAREDAPDLGWLCRLLQAEQGADLLAVQSAGAPDEHTEYHYAPEQQLDEQGGVLYGGTRDGVLVGGSRVYLAPELTDRDEHGRRLLTGVFAAGGGGVANQELQYVDRIGLPWVYVPSRARNEGAYGSTYGPVHSWVEGRLSDGRPVSVAAGGRMG</sequence>
<evidence type="ECO:0000313" key="2">
    <source>
        <dbReference type="Proteomes" id="UP000612055"/>
    </source>
</evidence>
<evidence type="ECO:0000313" key="1">
    <source>
        <dbReference type="EMBL" id="KAG2487822.1"/>
    </source>
</evidence>